<evidence type="ECO:0000313" key="4">
    <source>
        <dbReference type="Proteomes" id="UP000634136"/>
    </source>
</evidence>
<dbReference type="Gene3D" id="3.30.70.330">
    <property type="match status" value="1"/>
</dbReference>
<dbReference type="Pfam" id="PF00076">
    <property type="entry name" value="RRM_1"/>
    <property type="match status" value="1"/>
</dbReference>
<dbReference type="InterPro" id="IPR000504">
    <property type="entry name" value="RRM_dom"/>
</dbReference>
<sequence length="78" mass="9091">MAQRIGTRLFISRLSFYTSERHLRDLFSPYGMVKEAFLVKDPKTLRPKGFGFVSFDSEIEAEKARKAMNGRVKLYDKL</sequence>
<dbReference type="InterPro" id="IPR012677">
    <property type="entry name" value="Nucleotide-bd_a/b_plait_sf"/>
</dbReference>
<gene>
    <name evidence="3" type="ORF">G2W53_021720</name>
</gene>
<dbReference type="EMBL" id="JAAIUW010000007">
    <property type="protein sequence ID" value="KAF7823576.1"/>
    <property type="molecule type" value="Genomic_DNA"/>
</dbReference>
<protein>
    <submittedName>
        <fullName evidence="3">Cold-inducible RNA-binding protein</fullName>
    </submittedName>
</protein>
<dbReference type="OrthoDB" id="439808at2759"/>
<dbReference type="Proteomes" id="UP000634136">
    <property type="component" value="Unassembled WGS sequence"/>
</dbReference>
<feature type="domain" description="RRM" evidence="2">
    <location>
        <begin position="7"/>
        <end position="78"/>
    </location>
</feature>
<dbReference type="InterPro" id="IPR050441">
    <property type="entry name" value="RBM"/>
</dbReference>
<dbReference type="SUPFAM" id="SSF54928">
    <property type="entry name" value="RNA-binding domain, RBD"/>
    <property type="match status" value="1"/>
</dbReference>
<dbReference type="InterPro" id="IPR035979">
    <property type="entry name" value="RBD_domain_sf"/>
</dbReference>
<comment type="caution">
    <text evidence="3">The sequence shown here is derived from an EMBL/GenBank/DDBJ whole genome shotgun (WGS) entry which is preliminary data.</text>
</comment>
<proteinExistence type="predicted"/>
<dbReference type="AlphaFoldDB" id="A0A834TM88"/>
<evidence type="ECO:0000313" key="3">
    <source>
        <dbReference type="EMBL" id="KAF7823576.1"/>
    </source>
</evidence>
<organism evidence="3 4">
    <name type="scientific">Senna tora</name>
    <dbReference type="NCBI Taxonomy" id="362788"/>
    <lineage>
        <taxon>Eukaryota</taxon>
        <taxon>Viridiplantae</taxon>
        <taxon>Streptophyta</taxon>
        <taxon>Embryophyta</taxon>
        <taxon>Tracheophyta</taxon>
        <taxon>Spermatophyta</taxon>
        <taxon>Magnoliopsida</taxon>
        <taxon>eudicotyledons</taxon>
        <taxon>Gunneridae</taxon>
        <taxon>Pentapetalae</taxon>
        <taxon>rosids</taxon>
        <taxon>fabids</taxon>
        <taxon>Fabales</taxon>
        <taxon>Fabaceae</taxon>
        <taxon>Caesalpinioideae</taxon>
        <taxon>Cassia clade</taxon>
        <taxon>Senna</taxon>
    </lineage>
</organism>
<dbReference type="GO" id="GO:0003723">
    <property type="term" value="F:RNA binding"/>
    <property type="evidence" value="ECO:0007669"/>
    <property type="project" value="UniProtKB-UniRule"/>
</dbReference>
<keyword evidence="1" id="KW-0694">RNA-binding</keyword>
<dbReference type="PANTHER" id="PTHR48034">
    <property type="entry name" value="TRANSFORMER-2 SEX-DETERMINING PROTEIN-RELATED"/>
    <property type="match status" value="1"/>
</dbReference>
<dbReference type="CDD" id="cd00590">
    <property type="entry name" value="RRM_SF"/>
    <property type="match status" value="1"/>
</dbReference>
<name>A0A834TM88_9FABA</name>
<reference evidence="3" key="1">
    <citation type="submission" date="2020-09" db="EMBL/GenBank/DDBJ databases">
        <title>Genome-Enabled Discovery of Anthraquinone Biosynthesis in Senna tora.</title>
        <authorList>
            <person name="Kang S.-H."/>
            <person name="Pandey R.P."/>
            <person name="Lee C.-M."/>
            <person name="Sim J.-S."/>
            <person name="Jeong J.-T."/>
            <person name="Choi B.-S."/>
            <person name="Jung M."/>
            <person name="Ginzburg D."/>
            <person name="Zhao K."/>
            <person name="Won S.Y."/>
            <person name="Oh T.-J."/>
            <person name="Yu Y."/>
            <person name="Kim N.-H."/>
            <person name="Lee O.R."/>
            <person name="Lee T.-H."/>
            <person name="Bashyal P."/>
            <person name="Kim T.-S."/>
            <person name="Lee W.-H."/>
            <person name="Kawkins C."/>
            <person name="Kim C.-K."/>
            <person name="Kim J.S."/>
            <person name="Ahn B.O."/>
            <person name="Rhee S.Y."/>
            <person name="Sohng J.K."/>
        </authorList>
    </citation>
    <scope>NUCLEOTIDE SEQUENCE</scope>
    <source>
        <tissue evidence="3">Leaf</tissue>
    </source>
</reference>
<accession>A0A834TM88</accession>
<keyword evidence="4" id="KW-1185">Reference proteome</keyword>
<dbReference type="PROSITE" id="PS50102">
    <property type="entry name" value="RRM"/>
    <property type="match status" value="1"/>
</dbReference>
<evidence type="ECO:0000259" key="2">
    <source>
        <dbReference type="PROSITE" id="PS50102"/>
    </source>
</evidence>
<evidence type="ECO:0000256" key="1">
    <source>
        <dbReference type="PROSITE-ProRule" id="PRU00176"/>
    </source>
</evidence>
<dbReference type="SMART" id="SM00360">
    <property type="entry name" value="RRM"/>
    <property type="match status" value="1"/>
</dbReference>